<dbReference type="EMBL" id="JRAA01000001">
    <property type="protein sequence ID" value="KHF25706.1"/>
    <property type="molecule type" value="Genomic_DNA"/>
</dbReference>
<dbReference type="SUPFAM" id="SSF51556">
    <property type="entry name" value="Metallo-dependent hydrolases"/>
    <property type="match status" value="1"/>
</dbReference>
<comment type="caution">
    <text evidence="2">The sequence shown here is derived from an EMBL/GenBank/DDBJ whole genome shotgun (WGS) entry which is preliminary data.</text>
</comment>
<dbReference type="InterPro" id="IPR052358">
    <property type="entry name" value="Aro_Compnd_Degr_Hydrolases"/>
</dbReference>
<gene>
    <name evidence="2" type="ORF">JV46_18790</name>
</gene>
<dbReference type="PANTHER" id="PTHR35563:SF2">
    <property type="entry name" value="BARREL METAL-DEPENDENT HYDROLASE, PUTATIVE (AFU_ORTHOLOGUE AFUA_1G16240)-RELATED"/>
    <property type="match status" value="1"/>
</dbReference>
<dbReference type="InterPro" id="IPR032466">
    <property type="entry name" value="Metal_Hydrolase"/>
</dbReference>
<dbReference type="GO" id="GO:0016787">
    <property type="term" value="F:hydrolase activity"/>
    <property type="evidence" value="ECO:0007669"/>
    <property type="project" value="UniProtKB-KW"/>
</dbReference>
<reference evidence="2 3" key="1">
    <citation type="journal article" date="2014" name="BMC Genomics">
        <title>The genome of the intracellular bacterium of the coastal bivalve, Solemya velum: a blueprint for thriving in and out of symbiosis.</title>
        <authorList>
            <person name="Dmytrenko O."/>
            <person name="Russell S.L."/>
            <person name="Loo W.T."/>
            <person name="Fontanez K.M."/>
            <person name="Liao L."/>
            <person name="Roeselers G."/>
            <person name="Sharma R."/>
            <person name="Stewart F.J."/>
            <person name="Newton I.L."/>
            <person name="Woyke T."/>
            <person name="Wu D."/>
            <person name="Lang J.M."/>
            <person name="Eisen J.A."/>
            <person name="Cavanaugh C.M."/>
        </authorList>
    </citation>
    <scope>NUCLEOTIDE SEQUENCE [LARGE SCALE GENOMIC DNA]</scope>
    <source>
        <strain evidence="2 3">WH</strain>
    </source>
</reference>
<evidence type="ECO:0000313" key="2">
    <source>
        <dbReference type="EMBL" id="KHF25706.1"/>
    </source>
</evidence>
<sequence>MYTDAMLPQIFDAHLHIIDPRFPLIENRGFVPEPFSVADYRQRVSDLPVVGGTVVSGSFQGFDQEYLVAALQELGEGFVGVTQLPASVTDEEILHLDAAGVRGVRFNLFRGGSEQLDHLENMAHRVHELAGWHVELYVDSAVLPQLKSRLLRFPAYSIDHLGMSLDGFDTLLELVEAGAMVKACGFGRVEFDIVEVMRQLLAVNPLALMFATDLPSTRAKLPFNNNDIKTIIDNIDDSCHEAIFQLNAQRFYRLKNQAITIG</sequence>
<evidence type="ECO:0000259" key="1">
    <source>
        <dbReference type="Pfam" id="PF04909"/>
    </source>
</evidence>
<dbReference type="PANTHER" id="PTHR35563">
    <property type="entry name" value="BARREL METAL-DEPENDENT HYDROLASE, PUTATIVE (AFU_ORTHOLOGUE AFUA_1G16240)-RELATED"/>
    <property type="match status" value="1"/>
</dbReference>
<name>A0A0B0HE21_SOVGS</name>
<dbReference type="Gene3D" id="3.20.20.140">
    <property type="entry name" value="Metal-dependent hydrolases"/>
    <property type="match status" value="1"/>
</dbReference>
<dbReference type="InterPro" id="IPR006680">
    <property type="entry name" value="Amidohydro-rel"/>
</dbReference>
<proteinExistence type="predicted"/>
<keyword evidence="3" id="KW-1185">Reference proteome</keyword>
<dbReference type="AlphaFoldDB" id="A0A0B0HE21"/>
<organism evidence="2 3">
    <name type="scientific">Solemya velum gill symbiont</name>
    <dbReference type="NCBI Taxonomy" id="2340"/>
    <lineage>
        <taxon>Bacteria</taxon>
        <taxon>Pseudomonadati</taxon>
        <taxon>Pseudomonadota</taxon>
        <taxon>Gammaproteobacteria</taxon>
        <taxon>sulfur-oxidizing symbionts</taxon>
    </lineage>
</organism>
<dbReference type="PATRIC" id="fig|2340.3.peg.221"/>
<feature type="domain" description="Amidohydrolase-related" evidence="1">
    <location>
        <begin position="12"/>
        <end position="254"/>
    </location>
</feature>
<dbReference type="Pfam" id="PF04909">
    <property type="entry name" value="Amidohydro_2"/>
    <property type="match status" value="1"/>
</dbReference>
<protein>
    <submittedName>
        <fullName evidence="2">Metal-dependent hydrolase of the TIM-barrel fold</fullName>
    </submittedName>
</protein>
<keyword evidence="2" id="KW-0378">Hydrolase</keyword>
<evidence type="ECO:0000313" key="3">
    <source>
        <dbReference type="Proteomes" id="UP000030856"/>
    </source>
</evidence>
<accession>A0A0B0HE21</accession>
<dbReference type="Proteomes" id="UP000030856">
    <property type="component" value="Unassembled WGS sequence"/>
</dbReference>
<dbReference type="STRING" id="2340.JV46_18790"/>
<dbReference type="eggNOG" id="COG3618">
    <property type="taxonomic scope" value="Bacteria"/>
</dbReference>